<proteinExistence type="predicted"/>
<sequence>MILPKDQHWPQLNSGYTTASNIDSNIAHLLEQGAGILSVKGNVRTLAFASKIEDELGKSGRQSSETLVEDITNTWLAALVL</sequence>
<evidence type="ECO:0000313" key="2">
    <source>
        <dbReference type="Proteomes" id="UP000465266"/>
    </source>
</evidence>
<gene>
    <name evidence="1" type="ORF">IFM53868_10693</name>
</gene>
<accession>A0ABQ1BFH4</accession>
<comment type="caution">
    <text evidence="1">The sequence shown here is derived from an EMBL/GenBank/DDBJ whole genome shotgun (WGS) entry which is preliminary data.</text>
</comment>
<protein>
    <submittedName>
        <fullName evidence="1">Uncharacterized protein</fullName>
    </submittedName>
</protein>
<dbReference type="Proteomes" id="UP000465266">
    <property type="component" value="Unassembled WGS sequence"/>
</dbReference>
<name>A0ABQ1BFH4_9EURO</name>
<reference evidence="1 2" key="1">
    <citation type="submission" date="2020-01" db="EMBL/GenBank/DDBJ databases">
        <title>Draft genome sequence of Aspergillus udagawae IFM 53868.</title>
        <authorList>
            <person name="Takahashi H."/>
            <person name="Yaguchi T."/>
        </authorList>
    </citation>
    <scope>NUCLEOTIDE SEQUENCE [LARGE SCALE GENOMIC DNA]</scope>
    <source>
        <strain evidence="1 2">IFM 53868</strain>
    </source>
</reference>
<dbReference type="EMBL" id="BLKG01000260">
    <property type="protein sequence ID" value="GFG00272.1"/>
    <property type="molecule type" value="Genomic_DNA"/>
</dbReference>
<keyword evidence="2" id="KW-1185">Reference proteome</keyword>
<organism evidence="1 2">
    <name type="scientific">Aspergillus udagawae</name>
    <dbReference type="NCBI Taxonomy" id="91492"/>
    <lineage>
        <taxon>Eukaryota</taxon>
        <taxon>Fungi</taxon>
        <taxon>Dikarya</taxon>
        <taxon>Ascomycota</taxon>
        <taxon>Pezizomycotina</taxon>
        <taxon>Eurotiomycetes</taxon>
        <taxon>Eurotiomycetidae</taxon>
        <taxon>Eurotiales</taxon>
        <taxon>Aspergillaceae</taxon>
        <taxon>Aspergillus</taxon>
        <taxon>Aspergillus subgen. Fumigati</taxon>
    </lineage>
</organism>
<evidence type="ECO:0000313" key="1">
    <source>
        <dbReference type="EMBL" id="GFG00272.1"/>
    </source>
</evidence>